<comment type="caution">
    <text evidence="8">The sequence shown here is derived from an EMBL/GenBank/DDBJ whole genome shotgun (WGS) entry which is preliminary data.</text>
</comment>
<dbReference type="NCBIfam" id="TIGR02937">
    <property type="entry name" value="sigma70-ECF"/>
    <property type="match status" value="1"/>
</dbReference>
<feature type="domain" description="RNA polymerase sigma-70 region 2" evidence="6">
    <location>
        <begin position="8"/>
        <end position="70"/>
    </location>
</feature>
<evidence type="ECO:0000256" key="5">
    <source>
        <dbReference type="ARBA" id="ARBA00023163"/>
    </source>
</evidence>
<dbReference type="Pfam" id="PF04542">
    <property type="entry name" value="Sigma70_r2"/>
    <property type="match status" value="1"/>
</dbReference>
<dbReference type="EMBL" id="WIAO01000003">
    <property type="protein sequence ID" value="MQM24699.1"/>
    <property type="molecule type" value="Genomic_DNA"/>
</dbReference>
<organism evidence="8 9">
    <name type="scientific">Glycomyces albidus</name>
    <dbReference type="NCBI Taxonomy" id="2656774"/>
    <lineage>
        <taxon>Bacteria</taxon>
        <taxon>Bacillati</taxon>
        <taxon>Actinomycetota</taxon>
        <taxon>Actinomycetes</taxon>
        <taxon>Glycomycetales</taxon>
        <taxon>Glycomycetaceae</taxon>
        <taxon>Glycomyces</taxon>
    </lineage>
</organism>
<dbReference type="SUPFAM" id="SSF88659">
    <property type="entry name" value="Sigma3 and sigma4 domains of RNA polymerase sigma factors"/>
    <property type="match status" value="1"/>
</dbReference>
<dbReference type="InterPro" id="IPR013249">
    <property type="entry name" value="RNA_pol_sigma70_r4_t2"/>
</dbReference>
<evidence type="ECO:0000256" key="3">
    <source>
        <dbReference type="ARBA" id="ARBA00023015"/>
    </source>
</evidence>
<dbReference type="InterPro" id="IPR052704">
    <property type="entry name" value="ECF_Sigma-70_Domain"/>
</dbReference>
<reference evidence="8 9" key="1">
    <citation type="submission" date="2019-10" db="EMBL/GenBank/DDBJ databases">
        <title>Glycomyces albidus sp. nov., a novel actinomycete isolated from rhizosphere soil of wheat (Triticum aestivum L.).</title>
        <authorList>
            <person name="Qian L."/>
        </authorList>
    </citation>
    <scope>NUCLEOTIDE SEQUENCE [LARGE SCALE GENOMIC DNA]</scope>
    <source>
        <strain evidence="8 9">NEAU-7082</strain>
    </source>
</reference>
<keyword evidence="4" id="KW-0731">Sigma factor</keyword>
<evidence type="ECO:0000259" key="7">
    <source>
        <dbReference type="Pfam" id="PF08281"/>
    </source>
</evidence>
<proteinExistence type="inferred from homology"/>
<dbReference type="PANTHER" id="PTHR30173">
    <property type="entry name" value="SIGMA 19 FACTOR"/>
    <property type="match status" value="1"/>
</dbReference>
<feature type="domain" description="RNA polymerase sigma factor 70 region 4 type 2" evidence="7">
    <location>
        <begin position="109"/>
        <end position="161"/>
    </location>
</feature>
<dbReference type="GO" id="GO:0003677">
    <property type="term" value="F:DNA binding"/>
    <property type="evidence" value="ECO:0007669"/>
    <property type="project" value="InterPro"/>
</dbReference>
<evidence type="ECO:0000256" key="4">
    <source>
        <dbReference type="ARBA" id="ARBA00023082"/>
    </source>
</evidence>
<gene>
    <name evidence="8" type="ORF">GFD30_03755</name>
</gene>
<comment type="subunit">
    <text evidence="2">Interacts transiently with the RNA polymerase catalytic core formed by RpoA, RpoB, RpoC and RpoZ (2 alpha, 1 beta, 1 beta' and 1 omega subunit) to form the RNA polymerase holoenzyme that can initiate transcription.</text>
</comment>
<accession>A0A6L5G4Y1</accession>
<keyword evidence="9" id="KW-1185">Reference proteome</keyword>
<evidence type="ECO:0000313" key="8">
    <source>
        <dbReference type="EMBL" id="MQM24699.1"/>
    </source>
</evidence>
<dbReference type="RefSeq" id="WP_153024043.1">
    <property type="nucleotide sequence ID" value="NZ_WIAO01000003.1"/>
</dbReference>
<evidence type="ECO:0000313" key="9">
    <source>
        <dbReference type="Proteomes" id="UP000477750"/>
    </source>
</evidence>
<evidence type="ECO:0000259" key="6">
    <source>
        <dbReference type="Pfam" id="PF04542"/>
    </source>
</evidence>
<dbReference type="InterPro" id="IPR036388">
    <property type="entry name" value="WH-like_DNA-bd_sf"/>
</dbReference>
<evidence type="ECO:0000256" key="1">
    <source>
        <dbReference type="ARBA" id="ARBA00010641"/>
    </source>
</evidence>
<dbReference type="InterPro" id="IPR014284">
    <property type="entry name" value="RNA_pol_sigma-70_dom"/>
</dbReference>
<dbReference type="AlphaFoldDB" id="A0A6L5G4Y1"/>
<dbReference type="Gene3D" id="1.10.10.10">
    <property type="entry name" value="Winged helix-like DNA-binding domain superfamily/Winged helix DNA-binding domain"/>
    <property type="match status" value="1"/>
</dbReference>
<name>A0A6L5G4Y1_9ACTN</name>
<dbReference type="SUPFAM" id="SSF88946">
    <property type="entry name" value="Sigma2 domain of RNA polymerase sigma factors"/>
    <property type="match status" value="1"/>
</dbReference>
<sequence length="313" mass="33955">MTAREVELFEAARHRLGAIAYRLLGSASEAEDAVQDAFLRWEAADRAGIRSPEAWLTKALTNLCLDRLSSGRVRRERSFGQWLPEPVLDGDPLLGGPAATAELHESVSLAVLVLLERLKPVERAVYVLREAFSHSHREIARILDITEAASQQHLHRARERIGEVRREDRVDAAAARAVAEAFLDAAASGRTERLVALLRDDATATGDGGGTVPTIPYEYVGAERIASYLRAAYKPTPGKRRLLGGAPAVHAAVVNGSPALVAVVDDHVAGVMALSLVEGRIAAVRTFADPAKLAYLDRQWRSRAAEAPLVESW</sequence>
<dbReference type="Proteomes" id="UP000477750">
    <property type="component" value="Unassembled WGS sequence"/>
</dbReference>
<evidence type="ECO:0000256" key="2">
    <source>
        <dbReference type="ARBA" id="ARBA00011344"/>
    </source>
</evidence>
<dbReference type="SUPFAM" id="SSF54427">
    <property type="entry name" value="NTF2-like"/>
    <property type="match status" value="1"/>
</dbReference>
<dbReference type="InterPro" id="IPR013325">
    <property type="entry name" value="RNA_pol_sigma_r2"/>
</dbReference>
<dbReference type="InterPro" id="IPR013324">
    <property type="entry name" value="RNA_pol_sigma_r3/r4-like"/>
</dbReference>
<dbReference type="Pfam" id="PF08281">
    <property type="entry name" value="Sigma70_r4_2"/>
    <property type="match status" value="1"/>
</dbReference>
<dbReference type="InterPro" id="IPR032710">
    <property type="entry name" value="NTF2-like_dom_sf"/>
</dbReference>
<comment type="similarity">
    <text evidence="1">Belongs to the sigma-70 factor family. ECF subfamily.</text>
</comment>
<protein>
    <submittedName>
        <fullName evidence="8">Sigma-70 family RNA polymerase sigma factor</fullName>
    </submittedName>
</protein>
<keyword evidence="3" id="KW-0805">Transcription regulation</keyword>
<dbReference type="GO" id="GO:0016987">
    <property type="term" value="F:sigma factor activity"/>
    <property type="evidence" value="ECO:0007669"/>
    <property type="project" value="UniProtKB-KW"/>
</dbReference>
<dbReference type="InterPro" id="IPR007627">
    <property type="entry name" value="RNA_pol_sigma70_r2"/>
</dbReference>
<dbReference type="Gene3D" id="3.10.450.50">
    <property type="match status" value="1"/>
</dbReference>
<dbReference type="GO" id="GO:0006352">
    <property type="term" value="P:DNA-templated transcription initiation"/>
    <property type="evidence" value="ECO:0007669"/>
    <property type="project" value="InterPro"/>
</dbReference>
<keyword evidence="5" id="KW-0804">Transcription</keyword>
<dbReference type="Gene3D" id="1.10.1740.10">
    <property type="match status" value="1"/>
</dbReference>
<dbReference type="PANTHER" id="PTHR30173:SF36">
    <property type="entry name" value="ECF RNA POLYMERASE SIGMA FACTOR SIGJ"/>
    <property type="match status" value="1"/>
</dbReference>